<dbReference type="Proteomes" id="UP001444661">
    <property type="component" value="Unassembled WGS sequence"/>
</dbReference>
<feature type="region of interest" description="Disordered" evidence="1">
    <location>
        <begin position="99"/>
        <end position="137"/>
    </location>
</feature>
<dbReference type="EMBL" id="JAQQWK010000006">
    <property type="protein sequence ID" value="KAK8039610.1"/>
    <property type="molecule type" value="Genomic_DNA"/>
</dbReference>
<accession>A0ABR1SZ59</accession>
<organism evidence="2 3">
    <name type="scientific">Apiospora rasikravindrae</name>
    <dbReference type="NCBI Taxonomy" id="990691"/>
    <lineage>
        <taxon>Eukaryota</taxon>
        <taxon>Fungi</taxon>
        <taxon>Dikarya</taxon>
        <taxon>Ascomycota</taxon>
        <taxon>Pezizomycotina</taxon>
        <taxon>Sordariomycetes</taxon>
        <taxon>Xylariomycetidae</taxon>
        <taxon>Amphisphaeriales</taxon>
        <taxon>Apiosporaceae</taxon>
        <taxon>Apiospora</taxon>
    </lineage>
</organism>
<proteinExistence type="predicted"/>
<evidence type="ECO:0000313" key="2">
    <source>
        <dbReference type="EMBL" id="KAK8039610.1"/>
    </source>
</evidence>
<sequence>MANQMEPSRPIHQRSQSEMGTFQHNMAAFPFPSPSTVAYPAMPQKDGGTMPQNYWGWRTCRESGQGWARGHAAFSLLVTACAKVREIFETPAIDNMAYLPGDLDQPISDEKSKPTSKKAPKPDGSRNTSTQDRVRKAVGKLSPTDIERVCRGTFDLFINARLDEYSSTTLLKVQPTKELLSEEEKVGCIQVDKEGSEELESLSFDKSTFAFAGIVHDRVPLCYQDTPTDPTPGHAMTYDNNFVSILDSIRAPP</sequence>
<evidence type="ECO:0000256" key="1">
    <source>
        <dbReference type="SAM" id="MobiDB-lite"/>
    </source>
</evidence>
<keyword evidence="3" id="KW-1185">Reference proteome</keyword>
<reference evidence="2 3" key="1">
    <citation type="submission" date="2023-01" db="EMBL/GenBank/DDBJ databases">
        <title>Analysis of 21 Apiospora genomes using comparative genomics revels a genus with tremendous synthesis potential of carbohydrate active enzymes and secondary metabolites.</title>
        <authorList>
            <person name="Sorensen T."/>
        </authorList>
    </citation>
    <scope>NUCLEOTIDE SEQUENCE [LARGE SCALE GENOMIC DNA]</scope>
    <source>
        <strain evidence="2 3">CBS 33761</strain>
    </source>
</reference>
<evidence type="ECO:0000313" key="3">
    <source>
        <dbReference type="Proteomes" id="UP001444661"/>
    </source>
</evidence>
<protein>
    <submittedName>
        <fullName evidence="2">Uncharacterized protein</fullName>
    </submittedName>
</protein>
<gene>
    <name evidence="2" type="ORF">PG993_008021</name>
</gene>
<name>A0ABR1SZ59_9PEZI</name>
<comment type="caution">
    <text evidence="2">The sequence shown here is derived from an EMBL/GenBank/DDBJ whole genome shotgun (WGS) entry which is preliminary data.</text>
</comment>